<organism evidence="1 2">
    <name type="scientific">Solanum verrucosum</name>
    <dbReference type="NCBI Taxonomy" id="315347"/>
    <lineage>
        <taxon>Eukaryota</taxon>
        <taxon>Viridiplantae</taxon>
        <taxon>Streptophyta</taxon>
        <taxon>Embryophyta</taxon>
        <taxon>Tracheophyta</taxon>
        <taxon>Spermatophyta</taxon>
        <taxon>Magnoliopsida</taxon>
        <taxon>eudicotyledons</taxon>
        <taxon>Gunneridae</taxon>
        <taxon>Pentapetalae</taxon>
        <taxon>asterids</taxon>
        <taxon>lamiids</taxon>
        <taxon>Solanales</taxon>
        <taxon>Solanaceae</taxon>
        <taxon>Solanoideae</taxon>
        <taxon>Solaneae</taxon>
        <taxon>Solanum</taxon>
    </lineage>
</organism>
<sequence length="24" mass="2873">MPSSLDICHYLIILKCKTRIQKHM</sequence>
<dbReference type="Proteomes" id="UP001234989">
    <property type="component" value="Chromosome 11"/>
</dbReference>
<dbReference type="AlphaFoldDB" id="A0AAF0V0Q5"/>
<reference evidence="1" key="1">
    <citation type="submission" date="2023-08" db="EMBL/GenBank/DDBJ databases">
        <title>A de novo genome assembly of Solanum verrucosum Schlechtendal, a Mexican diploid species geographically isolated from the other diploid A-genome species in potato relatives.</title>
        <authorList>
            <person name="Hosaka K."/>
        </authorList>
    </citation>
    <scope>NUCLEOTIDE SEQUENCE</scope>
    <source>
        <tissue evidence="1">Young leaves</tissue>
    </source>
</reference>
<keyword evidence="2" id="KW-1185">Reference proteome</keyword>
<protein>
    <submittedName>
        <fullName evidence="1">Uncharacterized protein</fullName>
    </submittedName>
</protein>
<proteinExistence type="predicted"/>
<evidence type="ECO:0000313" key="2">
    <source>
        <dbReference type="Proteomes" id="UP001234989"/>
    </source>
</evidence>
<gene>
    <name evidence="1" type="ORF">MTR67_048043</name>
</gene>
<name>A0AAF0V0Q5_SOLVR</name>
<dbReference type="EMBL" id="CP133622">
    <property type="protein sequence ID" value="WMV54658.1"/>
    <property type="molecule type" value="Genomic_DNA"/>
</dbReference>
<accession>A0AAF0V0Q5</accession>
<evidence type="ECO:0000313" key="1">
    <source>
        <dbReference type="EMBL" id="WMV54658.1"/>
    </source>
</evidence>